<comment type="subcellular location">
    <subcellularLocation>
        <location evidence="3">Cell membrane</location>
    </subcellularLocation>
</comment>
<evidence type="ECO:0000313" key="13">
    <source>
        <dbReference type="EMBL" id="NMW65578.1"/>
    </source>
</evidence>
<comment type="caution">
    <text evidence="13">The sequence shown here is derived from an EMBL/GenBank/DDBJ whole genome shotgun (WGS) entry which is preliminary data.</text>
</comment>
<dbReference type="SMART" id="SM00388">
    <property type="entry name" value="HisKA"/>
    <property type="match status" value="1"/>
</dbReference>
<protein>
    <recommendedName>
        <fullName evidence="4">histidine kinase</fullName>
        <ecNumber evidence="4">2.7.13.3</ecNumber>
    </recommendedName>
</protein>
<feature type="compositionally biased region" description="Acidic residues" evidence="10">
    <location>
        <begin position="493"/>
        <end position="505"/>
    </location>
</feature>
<dbReference type="SUPFAM" id="SSF47384">
    <property type="entry name" value="Homodimeric domain of signal transducing histidine kinase"/>
    <property type="match status" value="1"/>
</dbReference>
<dbReference type="RefSeq" id="WP_169772211.1">
    <property type="nucleotide sequence ID" value="NZ_JABCUR010000007.1"/>
</dbReference>
<evidence type="ECO:0000256" key="1">
    <source>
        <dbReference type="ARBA" id="ARBA00000085"/>
    </source>
</evidence>
<proteinExistence type="predicted"/>
<evidence type="ECO:0000259" key="12">
    <source>
        <dbReference type="PROSITE" id="PS50109"/>
    </source>
</evidence>
<evidence type="ECO:0000256" key="9">
    <source>
        <dbReference type="ARBA" id="ARBA00023136"/>
    </source>
</evidence>
<evidence type="ECO:0000256" key="5">
    <source>
        <dbReference type="ARBA" id="ARBA00022553"/>
    </source>
</evidence>
<dbReference type="Pfam" id="PF00512">
    <property type="entry name" value="HisKA"/>
    <property type="match status" value="1"/>
</dbReference>
<dbReference type="PROSITE" id="PS50109">
    <property type="entry name" value="HIS_KIN"/>
    <property type="match status" value="1"/>
</dbReference>
<keyword evidence="6" id="KW-0808">Transferase</keyword>
<dbReference type="PANTHER" id="PTHR43711:SF26">
    <property type="entry name" value="SENSOR HISTIDINE KINASE RCSC"/>
    <property type="match status" value="1"/>
</dbReference>
<gene>
    <name evidence="13" type="ORF">HHJ78_08625</name>
</gene>
<dbReference type="Pfam" id="PF02518">
    <property type="entry name" value="HATPase_c"/>
    <property type="match status" value="1"/>
</dbReference>
<dbReference type="Proteomes" id="UP000578252">
    <property type="component" value="Unassembled WGS sequence"/>
</dbReference>
<evidence type="ECO:0000256" key="6">
    <source>
        <dbReference type="ARBA" id="ARBA00022679"/>
    </source>
</evidence>
<feature type="region of interest" description="Disordered" evidence="10">
    <location>
        <begin position="443"/>
        <end position="505"/>
    </location>
</feature>
<dbReference type="CDD" id="cd00082">
    <property type="entry name" value="HisKA"/>
    <property type="match status" value="1"/>
</dbReference>
<dbReference type="PANTHER" id="PTHR43711">
    <property type="entry name" value="TWO-COMPONENT HISTIDINE KINASE"/>
    <property type="match status" value="1"/>
</dbReference>
<evidence type="ECO:0000256" key="8">
    <source>
        <dbReference type="ARBA" id="ARBA00023012"/>
    </source>
</evidence>
<dbReference type="Gene3D" id="1.10.287.130">
    <property type="match status" value="1"/>
</dbReference>
<keyword evidence="11" id="KW-1133">Transmembrane helix</keyword>
<name>A0A7Y0U344_9ACTO</name>
<dbReference type="InterPro" id="IPR003661">
    <property type="entry name" value="HisK_dim/P_dom"/>
</dbReference>
<evidence type="ECO:0000256" key="7">
    <source>
        <dbReference type="ARBA" id="ARBA00022777"/>
    </source>
</evidence>
<dbReference type="FunFam" id="3.30.565.10:FF:000006">
    <property type="entry name" value="Sensor histidine kinase WalK"/>
    <property type="match status" value="1"/>
</dbReference>
<evidence type="ECO:0000256" key="4">
    <source>
        <dbReference type="ARBA" id="ARBA00012438"/>
    </source>
</evidence>
<organism evidence="13 14">
    <name type="scientific">Mobiluncus mulieris</name>
    <dbReference type="NCBI Taxonomy" id="2052"/>
    <lineage>
        <taxon>Bacteria</taxon>
        <taxon>Bacillati</taxon>
        <taxon>Actinomycetota</taxon>
        <taxon>Actinomycetes</taxon>
        <taxon>Actinomycetales</taxon>
        <taxon>Actinomycetaceae</taxon>
        <taxon>Mobiluncus</taxon>
    </lineage>
</organism>
<dbReference type="GO" id="GO:0005886">
    <property type="term" value="C:plasma membrane"/>
    <property type="evidence" value="ECO:0007669"/>
    <property type="project" value="UniProtKB-SubCell"/>
</dbReference>
<dbReference type="EC" id="2.7.13.3" evidence="4"/>
<feature type="transmembrane region" description="Helical" evidence="11">
    <location>
        <begin position="148"/>
        <end position="174"/>
    </location>
</feature>
<keyword evidence="11" id="KW-0812">Transmembrane</keyword>
<evidence type="ECO:0000256" key="2">
    <source>
        <dbReference type="ARBA" id="ARBA00001968"/>
    </source>
</evidence>
<dbReference type="FunFam" id="1.10.287.130:FF:000001">
    <property type="entry name" value="Two-component sensor histidine kinase"/>
    <property type="match status" value="1"/>
</dbReference>
<keyword evidence="7 13" id="KW-0418">Kinase</keyword>
<dbReference type="GO" id="GO:0005509">
    <property type="term" value="F:calcium ion binding"/>
    <property type="evidence" value="ECO:0007669"/>
    <property type="project" value="UniProtKB-ARBA"/>
</dbReference>
<keyword evidence="8" id="KW-0902">Two-component regulatory system</keyword>
<dbReference type="EMBL" id="JABCUR010000007">
    <property type="protein sequence ID" value="NMW65578.1"/>
    <property type="molecule type" value="Genomic_DNA"/>
</dbReference>
<dbReference type="AlphaFoldDB" id="A0A7Y0U344"/>
<dbReference type="InterPro" id="IPR050736">
    <property type="entry name" value="Sensor_HK_Regulatory"/>
</dbReference>
<dbReference type="InterPro" id="IPR005467">
    <property type="entry name" value="His_kinase_dom"/>
</dbReference>
<dbReference type="GO" id="GO:0000155">
    <property type="term" value="F:phosphorelay sensor kinase activity"/>
    <property type="evidence" value="ECO:0007669"/>
    <property type="project" value="InterPro"/>
</dbReference>
<evidence type="ECO:0000256" key="10">
    <source>
        <dbReference type="SAM" id="MobiDB-lite"/>
    </source>
</evidence>
<dbReference type="PRINTS" id="PR00344">
    <property type="entry name" value="BCTRLSENSOR"/>
</dbReference>
<keyword evidence="9 11" id="KW-0472">Membrane</keyword>
<evidence type="ECO:0000313" key="14">
    <source>
        <dbReference type="Proteomes" id="UP000578252"/>
    </source>
</evidence>
<comment type="cofactor">
    <cofactor evidence="2">
        <name>a divalent metal cation</name>
        <dbReference type="ChEBI" id="CHEBI:60240"/>
    </cofactor>
</comment>
<dbReference type="Gene3D" id="3.30.565.10">
    <property type="entry name" value="Histidine kinase-like ATPase, C-terminal domain"/>
    <property type="match status" value="1"/>
</dbReference>
<dbReference type="CDD" id="cd00075">
    <property type="entry name" value="HATPase"/>
    <property type="match status" value="1"/>
</dbReference>
<feature type="domain" description="Histidine kinase" evidence="12">
    <location>
        <begin position="231"/>
        <end position="446"/>
    </location>
</feature>
<dbReference type="InterPro" id="IPR003594">
    <property type="entry name" value="HATPase_dom"/>
</dbReference>
<dbReference type="SMART" id="SM00387">
    <property type="entry name" value="HATPase_c"/>
    <property type="match status" value="1"/>
</dbReference>
<accession>A0A7Y0U344</accession>
<dbReference type="InterPro" id="IPR004358">
    <property type="entry name" value="Sig_transdc_His_kin-like_C"/>
</dbReference>
<dbReference type="InterPro" id="IPR036097">
    <property type="entry name" value="HisK_dim/P_sf"/>
</dbReference>
<dbReference type="InterPro" id="IPR036890">
    <property type="entry name" value="HATPase_C_sf"/>
</dbReference>
<sequence>MRRRILLAMTLVAALALVLSYLGVIAFFYQQNRTIFHDTLRDKSELLALGLNGQDPHHRLAVLRDYQHVNPRTRTTLIGVDGRVLFDSEFDPSHMENHNNRPEVRRARADQHGASTRESVTLNQDMSYYAKALSDGTVIRVAKTEDTVYATLLAGLPVLIGIALVVFGLALLVAKQQAQVLIAPLHTIDLNHPLQSDHPTYPELLPLLERLEEKNHDKELAVKTRREFSANVSHELKTPLTSISGYAEIIRNGLVLPEDIPGFANRIQQEATRLLTLISDIMDLSRLDEGFLPDDATDVDIFEICKDVVSRLQPRAMELFVALSLSGTHASARGVALLLNEMVFNLVENAVKYNHEGGYVKVWVGLVDGCTQLKVADDGIGIPVADQERIFERFYRVDKSHSKETGGTGLGLSIVKHTAMLHQAEITVESEVGSGTRIEVTFPAASSRGGAPGTTRSFTPDSPEAFGSGQSPEFSYADSLDSPAAQSSPITTEPEDSFDDDDDEW</sequence>
<comment type="catalytic activity">
    <reaction evidence="1">
        <text>ATP + protein L-histidine = ADP + protein N-phospho-L-histidine.</text>
        <dbReference type="EC" id="2.7.13.3"/>
    </reaction>
</comment>
<reference evidence="13 14" key="1">
    <citation type="submission" date="2020-04" db="EMBL/GenBank/DDBJ databases">
        <title>Antimicrobial susceptibility and clonality of vaginal-derived multi-drug resistant Mobiluncus isolates in China.</title>
        <authorList>
            <person name="Zhang X."/>
        </authorList>
    </citation>
    <scope>NUCLEOTIDE SEQUENCE [LARGE SCALE GENOMIC DNA]</scope>
    <source>
        <strain evidence="13 14">13</strain>
    </source>
</reference>
<keyword evidence="5" id="KW-0597">Phosphoprotein</keyword>
<evidence type="ECO:0000256" key="11">
    <source>
        <dbReference type="SAM" id="Phobius"/>
    </source>
</evidence>
<evidence type="ECO:0000256" key="3">
    <source>
        <dbReference type="ARBA" id="ARBA00004236"/>
    </source>
</evidence>
<dbReference type="SUPFAM" id="SSF55874">
    <property type="entry name" value="ATPase domain of HSP90 chaperone/DNA topoisomerase II/histidine kinase"/>
    <property type="match status" value="1"/>
</dbReference>